<name>A0A0S4IS88_BODSA</name>
<gene>
    <name evidence="1" type="ORF">BSAL_64290</name>
</gene>
<dbReference type="EMBL" id="CYKH01000373">
    <property type="protein sequence ID" value="CUF63645.1"/>
    <property type="molecule type" value="Genomic_DNA"/>
</dbReference>
<accession>A0A0S4IS88</accession>
<proteinExistence type="predicted"/>
<sequence length="56" mass="6710">MNYLKKNRTVCCARKDAEEENHIYSLSRTVLLPPHNNNIGRMLRRPFNRKSRTLPR</sequence>
<dbReference type="AlphaFoldDB" id="A0A0S4IS88"/>
<keyword evidence="2" id="KW-1185">Reference proteome</keyword>
<reference evidence="2" key="1">
    <citation type="submission" date="2015-09" db="EMBL/GenBank/DDBJ databases">
        <authorList>
            <consortium name="Pathogen Informatics"/>
        </authorList>
    </citation>
    <scope>NUCLEOTIDE SEQUENCE [LARGE SCALE GENOMIC DNA]</scope>
    <source>
        <strain evidence="2">Lake Konstanz</strain>
    </source>
</reference>
<dbReference type="VEuPathDB" id="TriTrypDB:BSAL_64290"/>
<evidence type="ECO:0000313" key="2">
    <source>
        <dbReference type="Proteomes" id="UP000051952"/>
    </source>
</evidence>
<protein>
    <submittedName>
        <fullName evidence="1">Uncharacterized protein</fullName>
    </submittedName>
</protein>
<evidence type="ECO:0000313" key="1">
    <source>
        <dbReference type="EMBL" id="CUF63645.1"/>
    </source>
</evidence>
<organism evidence="1 2">
    <name type="scientific">Bodo saltans</name>
    <name type="common">Flagellated protozoan</name>
    <dbReference type="NCBI Taxonomy" id="75058"/>
    <lineage>
        <taxon>Eukaryota</taxon>
        <taxon>Discoba</taxon>
        <taxon>Euglenozoa</taxon>
        <taxon>Kinetoplastea</taxon>
        <taxon>Metakinetoplastina</taxon>
        <taxon>Eubodonida</taxon>
        <taxon>Bodonidae</taxon>
        <taxon>Bodo</taxon>
    </lineage>
</organism>
<dbReference type="Proteomes" id="UP000051952">
    <property type="component" value="Unassembled WGS sequence"/>
</dbReference>